<feature type="transmembrane region" description="Helical" evidence="1">
    <location>
        <begin position="6"/>
        <end position="31"/>
    </location>
</feature>
<protein>
    <submittedName>
        <fullName evidence="2">Uncharacterized protein</fullName>
    </submittedName>
</protein>
<reference evidence="2 3" key="1">
    <citation type="submission" date="2017-10" db="EMBL/GenBank/DDBJ databases">
        <title>Comparative genomics in systemic dimorphic fungi from Ajellomycetaceae.</title>
        <authorList>
            <person name="Munoz J.F."/>
            <person name="Mcewen J.G."/>
            <person name="Clay O.K."/>
            <person name="Cuomo C.A."/>
        </authorList>
    </citation>
    <scope>NUCLEOTIDE SEQUENCE [LARGE SCALE GENOMIC DNA]</scope>
    <source>
        <strain evidence="2 3">UAMH7299</strain>
    </source>
</reference>
<name>A0A2B7YKL1_POLH7</name>
<proteinExistence type="predicted"/>
<keyword evidence="1" id="KW-0472">Membrane</keyword>
<sequence>MAPISRLLPLIFLFIFVSILAFVGFIVYKIAMDVKNQTKDKMEKKNLTLSRDGMTVGVKEMNEEQYVDRSQSVLVNIWNNSGMWPSLSSNEGSGRRKL</sequence>
<dbReference type="PANTHER" id="PTHR42077:SF1">
    <property type="entry name" value="YALI0F30239P"/>
    <property type="match status" value="1"/>
</dbReference>
<dbReference type="Proteomes" id="UP000224634">
    <property type="component" value="Unassembled WGS sequence"/>
</dbReference>
<evidence type="ECO:0000256" key="1">
    <source>
        <dbReference type="SAM" id="Phobius"/>
    </source>
</evidence>
<comment type="caution">
    <text evidence="2">The sequence shown here is derived from an EMBL/GenBank/DDBJ whole genome shotgun (WGS) entry which is preliminary data.</text>
</comment>
<gene>
    <name evidence="2" type="ORF">AJ80_03113</name>
</gene>
<dbReference type="EMBL" id="PDNA01000033">
    <property type="protein sequence ID" value="PGH21553.1"/>
    <property type="molecule type" value="Genomic_DNA"/>
</dbReference>
<evidence type="ECO:0000313" key="3">
    <source>
        <dbReference type="Proteomes" id="UP000224634"/>
    </source>
</evidence>
<evidence type="ECO:0000313" key="2">
    <source>
        <dbReference type="EMBL" id="PGH21553.1"/>
    </source>
</evidence>
<dbReference type="PANTHER" id="PTHR42077">
    <property type="entry name" value="YALI0F30239P"/>
    <property type="match status" value="1"/>
</dbReference>
<keyword evidence="1" id="KW-1133">Transmembrane helix</keyword>
<dbReference type="OrthoDB" id="4083871at2759"/>
<organism evidence="2 3">
    <name type="scientific">Polytolypa hystricis (strain UAMH7299)</name>
    <dbReference type="NCBI Taxonomy" id="1447883"/>
    <lineage>
        <taxon>Eukaryota</taxon>
        <taxon>Fungi</taxon>
        <taxon>Dikarya</taxon>
        <taxon>Ascomycota</taxon>
        <taxon>Pezizomycotina</taxon>
        <taxon>Eurotiomycetes</taxon>
        <taxon>Eurotiomycetidae</taxon>
        <taxon>Onygenales</taxon>
        <taxon>Onygenales incertae sedis</taxon>
        <taxon>Polytolypa</taxon>
    </lineage>
</organism>
<dbReference type="AlphaFoldDB" id="A0A2B7YKL1"/>
<accession>A0A2B7YKL1</accession>
<keyword evidence="1" id="KW-0812">Transmembrane</keyword>
<keyword evidence="3" id="KW-1185">Reference proteome</keyword>